<proteinExistence type="predicted"/>
<dbReference type="Proteomes" id="UP000233491">
    <property type="component" value="Unassembled WGS sequence"/>
</dbReference>
<sequence length="347" mass="37786">MATVKDVAKLAGVGSGTVSRYISGTGSVSRKSGEKIARAIEQLNYRPNSMARSLSSRRSDLIGVWVPSLEGPYYHMMIRTIESALRLQGKHMILANAEDAQSNEDRLAHLDYLINRDCDGILISSSLQSEFELARYAEKFSNLVVMNHHTDELAGRCFSIDHDLGGRLAARHLVELGHTRVATITGRLSALDARQRHVAFLDEMAKLGHPVVPERIVEGAFSYAGGEQAVAALLASSADYSAVFCGNDKVAMVLIAELHKRSISVPGDVSVIGYDDVEFTPYTAPALSTIHAPIEEMSQSACHQLLNLTYGLELPYQEHFEPSLSVRQSTGSCSLQLAQCPDGRMAV</sequence>
<dbReference type="SUPFAM" id="SSF47413">
    <property type="entry name" value="lambda repressor-like DNA-binding domains"/>
    <property type="match status" value="1"/>
</dbReference>
<dbReference type="PROSITE" id="PS00356">
    <property type="entry name" value="HTH_LACI_1"/>
    <property type="match status" value="1"/>
</dbReference>
<dbReference type="PROSITE" id="PS50932">
    <property type="entry name" value="HTH_LACI_2"/>
    <property type="match status" value="1"/>
</dbReference>
<reference evidence="5 6" key="1">
    <citation type="submission" date="2017-12" db="EMBL/GenBank/DDBJ databases">
        <title>Anaerobic carbon monoxide metabolism by Pleomorphomonas carboxyditropha sp. nov., a new mesophilic hydrogenogenic carboxidotroph.</title>
        <authorList>
            <person name="Esquivel-Elizondo S."/>
            <person name="Krajmalnik-Brown R."/>
        </authorList>
    </citation>
    <scope>NUCLEOTIDE SEQUENCE [LARGE SCALE GENOMIC DNA]</scope>
    <source>
        <strain evidence="5 6">R5-392</strain>
    </source>
</reference>
<feature type="domain" description="HTH lacI-type" evidence="4">
    <location>
        <begin position="2"/>
        <end position="56"/>
    </location>
</feature>
<evidence type="ECO:0000256" key="2">
    <source>
        <dbReference type="ARBA" id="ARBA00023125"/>
    </source>
</evidence>
<dbReference type="OrthoDB" id="7325800at2"/>
<protein>
    <submittedName>
        <fullName evidence="5">Transcriptional regulator</fullName>
    </submittedName>
</protein>
<dbReference type="Gene3D" id="1.10.260.40">
    <property type="entry name" value="lambda repressor-like DNA-binding domains"/>
    <property type="match status" value="1"/>
</dbReference>
<keyword evidence="6" id="KW-1185">Reference proteome</keyword>
<evidence type="ECO:0000313" key="6">
    <source>
        <dbReference type="Proteomes" id="UP000233491"/>
    </source>
</evidence>
<keyword evidence="1" id="KW-0805">Transcription regulation</keyword>
<gene>
    <name evidence="5" type="ORF">CXZ10_07075</name>
</gene>
<evidence type="ECO:0000256" key="1">
    <source>
        <dbReference type="ARBA" id="ARBA00023015"/>
    </source>
</evidence>
<keyword evidence="3" id="KW-0804">Transcription</keyword>
<organism evidence="5 6">
    <name type="scientific">Pleomorphomonas diazotrophica</name>
    <dbReference type="NCBI Taxonomy" id="1166257"/>
    <lineage>
        <taxon>Bacteria</taxon>
        <taxon>Pseudomonadati</taxon>
        <taxon>Pseudomonadota</taxon>
        <taxon>Alphaproteobacteria</taxon>
        <taxon>Hyphomicrobiales</taxon>
        <taxon>Pleomorphomonadaceae</taxon>
        <taxon>Pleomorphomonas</taxon>
    </lineage>
</organism>
<dbReference type="CDD" id="cd01392">
    <property type="entry name" value="HTH_LacI"/>
    <property type="match status" value="1"/>
</dbReference>
<accession>A0A1I4S5F9</accession>
<dbReference type="PANTHER" id="PTHR30146">
    <property type="entry name" value="LACI-RELATED TRANSCRIPTIONAL REPRESSOR"/>
    <property type="match status" value="1"/>
</dbReference>
<dbReference type="SUPFAM" id="SSF53822">
    <property type="entry name" value="Periplasmic binding protein-like I"/>
    <property type="match status" value="1"/>
</dbReference>
<dbReference type="GO" id="GO:0000976">
    <property type="term" value="F:transcription cis-regulatory region binding"/>
    <property type="evidence" value="ECO:0007669"/>
    <property type="project" value="TreeGrafter"/>
</dbReference>
<evidence type="ECO:0000259" key="4">
    <source>
        <dbReference type="PROSITE" id="PS50932"/>
    </source>
</evidence>
<dbReference type="Gene3D" id="3.40.50.2300">
    <property type="match status" value="2"/>
</dbReference>
<dbReference type="RefSeq" id="WP_101288445.1">
    <property type="nucleotide sequence ID" value="NZ_FOUQ01000003.1"/>
</dbReference>
<dbReference type="SMART" id="SM00354">
    <property type="entry name" value="HTH_LACI"/>
    <property type="match status" value="1"/>
</dbReference>
<dbReference type="InterPro" id="IPR010982">
    <property type="entry name" value="Lambda_DNA-bd_dom_sf"/>
</dbReference>
<dbReference type="EMBL" id="PJNW01000003">
    <property type="protein sequence ID" value="PKR89933.1"/>
    <property type="molecule type" value="Genomic_DNA"/>
</dbReference>
<keyword evidence="2" id="KW-0238">DNA-binding</keyword>
<dbReference type="InterPro" id="IPR046335">
    <property type="entry name" value="LacI/GalR-like_sensor"/>
</dbReference>
<dbReference type="Pfam" id="PF13377">
    <property type="entry name" value="Peripla_BP_3"/>
    <property type="match status" value="1"/>
</dbReference>
<dbReference type="InterPro" id="IPR000843">
    <property type="entry name" value="HTH_LacI"/>
</dbReference>
<dbReference type="GO" id="GO:0003700">
    <property type="term" value="F:DNA-binding transcription factor activity"/>
    <property type="evidence" value="ECO:0007669"/>
    <property type="project" value="TreeGrafter"/>
</dbReference>
<evidence type="ECO:0000256" key="3">
    <source>
        <dbReference type="ARBA" id="ARBA00023163"/>
    </source>
</evidence>
<dbReference type="CDD" id="cd06270">
    <property type="entry name" value="PBP1_GalS-like"/>
    <property type="match status" value="1"/>
</dbReference>
<comment type="caution">
    <text evidence="5">The sequence shown here is derived from an EMBL/GenBank/DDBJ whole genome shotgun (WGS) entry which is preliminary data.</text>
</comment>
<dbReference type="PANTHER" id="PTHR30146:SF109">
    <property type="entry name" value="HTH-TYPE TRANSCRIPTIONAL REGULATOR GALS"/>
    <property type="match status" value="1"/>
</dbReference>
<dbReference type="Pfam" id="PF00356">
    <property type="entry name" value="LacI"/>
    <property type="match status" value="1"/>
</dbReference>
<evidence type="ECO:0000313" key="5">
    <source>
        <dbReference type="EMBL" id="PKR89933.1"/>
    </source>
</evidence>
<name>A0A1I4S5F9_9HYPH</name>
<dbReference type="AlphaFoldDB" id="A0A1I4S5F9"/>
<dbReference type="InterPro" id="IPR028082">
    <property type="entry name" value="Peripla_BP_I"/>
</dbReference>